<dbReference type="Proteomes" id="UP000002383">
    <property type="component" value="Chromosome"/>
</dbReference>
<dbReference type="Gene3D" id="3.30.70.120">
    <property type="match status" value="1"/>
</dbReference>
<dbReference type="PANTHER" id="PTHR23419">
    <property type="entry name" value="DIVALENT CATION TOLERANCE CUTA-RELATED"/>
    <property type="match status" value="1"/>
</dbReference>
<evidence type="ECO:0000313" key="3">
    <source>
        <dbReference type="Proteomes" id="UP000002383"/>
    </source>
</evidence>
<accession>B8GUW0</accession>
<dbReference type="PANTHER" id="PTHR23419:SF8">
    <property type="entry name" value="FI09726P"/>
    <property type="match status" value="1"/>
</dbReference>
<dbReference type="Pfam" id="PF03091">
    <property type="entry name" value="CutA1"/>
    <property type="match status" value="1"/>
</dbReference>
<dbReference type="GO" id="GO:0005507">
    <property type="term" value="F:copper ion binding"/>
    <property type="evidence" value="ECO:0007669"/>
    <property type="project" value="TreeGrafter"/>
</dbReference>
<protein>
    <submittedName>
        <fullName evidence="2">CutA1 divalent ion tolerance protein</fullName>
    </submittedName>
</protein>
<evidence type="ECO:0000313" key="2">
    <source>
        <dbReference type="EMBL" id="ACL71471.1"/>
    </source>
</evidence>
<name>B8GUW0_THISH</name>
<dbReference type="HOGENOM" id="CLU_098807_3_1_6"/>
<dbReference type="AlphaFoldDB" id="B8GUW0"/>
<dbReference type="RefSeq" id="WP_012636960.1">
    <property type="nucleotide sequence ID" value="NC_011901.1"/>
</dbReference>
<dbReference type="GO" id="GO:0010038">
    <property type="term" value="P:response to metal ion"/>
    <property type="evidence" value="ECO:0007669"/>
    <property type="project" value="InterPro"/>
</dbReference>
<sequence precursor="true">MTDATGTLLAFTTLPDEASATRLASSLVERRLAACVNILPAGTSIYEWDGEIHQDPEHVLIIKCTEARFERLQNAILELHPYELPEIVAVPISHGLPPYLQWIKESTTP</sequence>
<evidence type="ECO:0000256" key="1">
    <source>
        <dbReference type="ARBA" id="ARBA00010169"/>
    </source>
</evidence>
<dbReference type="STRING" id="396588.Tgr7_0373"/>
<dbReference type="SUPFAM" id="SSF54913">
    <property type="entry name" value="GlnB-like"/>
    <property type="match status" value="1"/>
</dbReference>
<dbReference type="InterPro" id="IPR011322">
    <property type="entry name" value="N-reg_PII-like_a/b"/>
</dbReference>
<comment type="similarity">
    <text evidence="1">Belongs to the CutA family.</text>
</comment>
<dbReference type="OrthoDB" id="37622at2"/>
<organism evidence="2 3">
    <name type="scientific">Thioalkalivibrio sulfidiphilus (strain HL-EbGR7)</name>
    <dbReference type="NCBI Taxonomy" id="396588"/>
    <lineage>
        <taxon>Bacteria</taxon>
        <taxon>Pseudomonadati</taxon>
        <taxon>Pseudomonadota</taxon>
        <taxon>Gammaproteobacteria</taxon>
        <taxon>Chromatiales</taxon>
        <taxon>Ectothiorhodospiraceae</taxon>
        <taxon>Thioalkalivibrio</taxon>
    </lineage>
</organism>
<dbReference type="InterPro" id="IPR015867">
    <property type="entry name" value="N-reg_PII/ATP_PRibTrfase_C"/>
</dbReference>
<reference evidence="2 3" key="1">
    <citation type="journal article" date="2011" name="Stand. Genomic Sci.">
        <title>Complete genome sequence of 'Thioalkalivibrio sulfidophilus' HL-EbGr7.</title>
        <authorList>
            <person name="Muyzer G."/>
            <person name="Sorokin D.Y."/>
            <person name="Mavromatis K."/>
            <person name="Lapidus A."/>
            <person name="Clum A."/>
            <person name="Ivanova N."/>
            <person name="Pati A."/>
            <person name="d'Haeseleer P."/>
            <person name="Woyke T."/>
            <person name="Kyrpides N.C."/>
        </authorList>
    </citation>
    <scope>NUCLEOTIDE SEQUENCE [LARGE SCALE GENOMIC DNA]</scope>
    <source>
        <strain evidence="2 3">HL-EbGR7</strain>
    </source>
</reference>
<dbReference type="EMBL" id="CP001339">
    <property type="protein sequence ID" value="ACL71471.1"/>
    <property type="molecule type" value="Genomic_DNA"/>
</dbReference>
<keyword evidence="3" id="KW-1185">Reference proteome</keyword>
<gene>
    <name evidence="2" type="ordered locus">Tgr7_0373</name>
</gene>
<dbReference type="eggNOG" id="COG1324">
    <property type="taxonomic scope" value="Bacteria"/>
</dbReference>
<proteinExistence type="inferred from homology"/>
<dbReference type="KEGG" id="tgr:Tgr7_0373"/>
<dbReference type="InterPro" id="IPR004323">
    <property type="entry name" value="Ion_tolerance_CutA"/>
</dbReference>